<evidence type="ECO:0000256" key="2">
    <source>
        <dbReference type="ARBA" id="ARBA00004419"/>
    </source>
</evidence>
<dbReference type="GO" id="GO:0031430">
    <property type="term" value="C:M band"/>
    <property type="evidence" value="ECO:0007669"/>
    <property type="project" value="UniProtKB-SubCell"/>
</dbReference>
<keyword evidence="5" id="KW-0479">Metal-binding</keyword>
<keyword evidence="17" id="KW-0472">Membrane</keyword>
<feature type="region of interest" description="Disordered" evidence="16">
    <location>
        <begin position="793"/>
        <end position="818"/>
    </location>
</feature>
<dbReference type="GO" id="GO:0005778">
    <property type="term" value="C:peroxisomal membrane"/>
    <property type="evidence" value="ECO:0007669"/>
    <property type="project" value="UniProtKB-ARBA"/>
</dbReference>
<evidence type="ECO:0000256" key="13">
    <source>
        <dbReference type="ARBA" id="ARBA00083062"/>
    </source>
</evidence>
<dbReference type="InterPro" id="IPR043145">
    <property type="entry name" value="Znf_ZZ_sf"/>
</dbReference>
<feature type="domain" description="ZZ-type" evidence="19">
    <location>
        <begin position="215"/>
        <end position="267"/>
    </location>
</feature>
<evidence type="ECO:0000256" key="5">
    <source>
        <dbReference type="ARBA" id="ARBA00022723"/>
    </source>
</evidence>
<keyword evidence="17" id="KW-0812">Transmembrane</keyword>
<feature type="domain" description="UBA" evidence="18">
    <location>
        <begin position="948"/>
        <end position="993"/>
    </location>
</feature>
<name>A0A1V4JQW9_PATFA</name>
<dbReference type="InterPro" id="IPR034852">
    <property type="entry name" value="PB1_Nbr1"/>
</dbReference>
<keyword evidence="4" id="KW-0597">Phosphoprotein</keyword>
<dbReference type="InterPro" id="IPR048511">
    <property type="entry name" value="TMEM106_N"/>
</dbReference>
<comment type="caution">
    <text evidence="21">The sequence shown here is derived from an EMBL/GenBank/DDBJ whole genome shotgun (WGS) entry which is preliminary data.</text>
</comment>
<feature type="compositionally biased region" description="Basic and acidic residues" evidence="16">
    <location>
        <begin position="880"/>
        <end position="890"/>
    </location>
</feature>
<proteinExistence type="predicted"/>
<feature type="region of interest" description="Disordered" evidence="16">
    <location>
        <begin position="486"/>
        <end position="512"/>
    </location>
</feature>
<dbReference type="Pfam" id="PF07092">
    <property type="entry name" value="TMEM106"/>
    <property type="match status" value="1"/>
</dbReference>
<keyword evidence="17" id="KW-1133">Transmembrane helix</keyword>
<dbReference type="SMART" id="SM00666">
    <property type="entry name" value="PB1"/>
    <property type="match status" value="1"/>
</dbReference>
<feature type="compositionally biased region" description="Polar residues" evidence="16">
    <location>
        <begin position="868"/>
        <end position="879"/>
    </location>
</feature>
<sequence>MEPQVNLRVTCRGDTQSFLVSDSAHTTWADVEAMVKVSFDLDNIQIKYIDEDNDEVSVNSKEEYEEALKIAVKQGNRLQMNVYEGNSSLKGASCSSQLREKTVTEKSTLKDEKKPLLHCSTLARGLEEDLKKEMTIQQKLNHTRTGRTSENPPEWFTSYLETFREQVVKETVEKLEQKLYEKLVQPSQPPDFSEGSITAGPPTSESQSGTGNQCDWLISCCNCQARIVGVRYQCSLCPAYNICEQCEAGTYAHDPNHVLLKLRRPVPCVAENYSLAEFSPRLPATLEQVRLQKQMDKRFLKAEKQRLRAEKKQRKAEVRELKKQLKLHRKIHLWNSVHVLETSGSPALKSESLQPNTFLTPTQPFQAIVPTLSAVFVDENLPDGTRLQPGTKFIKHWRMKNTGNVEWSSDTKLKLMWGNLTLASSEKKDVLVPSLPAGQVGTVSVEFVAPNIEGTYTSHWRLSHRGEQFGPRIWCSIVVDPSPAPDSFESNWKDSDSCQKDKASSTKEDASLKTEAGAQLMGETMDQAEIPLPTIPLKIKNLPSEREFYIPSVDLLTAQDLLSFELLDINIVQELERVPHNTPVDMTPCMSPLPHDGPWLEKPGLGQIQEENEGSGFKPVPGMTETCFPADPSAVKGKAEHPLNQEEGEEDMSGTQFVCETVIRSLTLDAAPDHKPPQKKKILQNSLQTLQDTFSCNMLNEASPRIKADSASKKEAEIHQSEAMPENDCGNLPLSEGRANPSGDTGNSDEEEDDDKDDVQSQGSSASSEDYIIILPECFDTSRPLGESLYSSALSQPSLEKTGEPETGAEDPEGVSQPQICSVSEILTTSQTLAVVPLTPEVVDTSPQTQRNLASLQNDLFQEPNVPLSENISSTPQNQIREEPSGEDGRGPGASGFPANKQNCPEYPRYPQGSSIAGEIVKGALSVAASAYKALFAGPPILEQQPAAPEEHTMALLSSLCEMGFCDRHLNLRLLKKHNNNMVQVAVQPCLFATGLVRSWFFLHQQGNQQVLLESARPAAAAQHEPPERLLMRNLLITCTNREAAADTVRILPSAMGGRVSEFWRTPDQKKRESKRILAKQLDAEDEIAGYASIGDSATSRVPCADVPRRRCVNCPTCQGTGRIPREQERQLVALIPYGDQRLKPRRTKLYVCLAVTMCLLTASLSIFFLFPRSIPVLPAGLNASSVGFNAATTSVYLNLTNVLNITNNNFYWVTVVQLDVEVLHQSLVIGKTTLNTLLKMSPLQSSQIYYTVASTILDDNTYNICTWAKVKVHNVLLHIQGTLTCTYLCRSEQVLFEDYQYVDCRGNATLPPAPP</sequence>
<feature type="compositionally biased region" description="Acidic residues" evidence="16">
    <location>
        <begin position="747"/>
        <end position="757"/>
    </location>
</feature>
<evidence type="ECO:0000259" key="18">
    <source>
        <dbReference type="PROSITE" id="PS50030"/>
    </source>
</evidence>
<dbReference type="InterPro" id="IPR000433">
    <property type="entry name" value="Znf_ZZ"/>
</dbReference>
<feature type="transmembrane region" description="Helical" evidence="17">
    <location>
        <begin position="982"/>
        <end position="1003"/>
    </location>
</feature>
<accession>A0A1V4JQW9</accession>
<dbReference type="InterPro" id="IPR000270">
    <property type="entry name" value="PB1_dom"/>
</dbReference>
<keyword evidence="10" id="KW-0968">Cytoplasmic vesicle</keyword>
<gene>
    <name evidence="21" type="primary">NBR1</name>
    <name evidence="21" type="ORF">AV530_001406</name>
</gene>
<dbReference type="PANTHER" id="PTHR20930:SF2">
    <property type="entry name" value="NEXT TO BRCA1 GENE 1 PROTEIN"/>
    <property type="match status" value="1"/>
</dbReference>
<feature type="domain" description="PB1" evidence="20">
    <location>
        <begin position="4"/>
        <end position="85"/>
    </location>
</feature>
<organism evidence="21 22">
    <name type="scientific">Patagioenas fasciata monilis</name>
    <dbReference type="NCBI Taxonomy" id="372326"/>
    <lineage>
        <taxon>Eukaryota</taxon>
        <taxon>Metazoa</taxon>
        <taxon>Chordata</taxon>
        <taxon>Craniata</taxon>
        <taxon>Vertebrata</taxon>
        <taxon>Euteleostomi</taxon>
        <taxon>Archelosauria</taxon>
        <taxon>Archosauria</taxon>
        <taxon>Dinosauria</taxon>
        <taxon>Saurischia</taxon>
        <taxon>Theropoda</taxon>
        <taxon>Coelurosauria</taxon>
        <taxon>Aves</taxon>
        <taxon>Neognathae</taxon>
        <taxon>Neoaves</taxon>
        <taxon>Columbimorphae</taxon>
        <taxon>Columbiformes</taxon>
        <taxon>Columbidae</taxon>
        <taxon>Patagioenas</taxon>
    </lineage>
</organism>
<evidence type="ECO:0000256" key="9">
    <source>
        <dbReference type="ARBA" id="ARBA00023228"/>
    </source>
</evidence>
<dbReference type="SMART" id="SM00291">
    <property type="entry name" value="ZnF_ZZ"/>
    <property type="match status" value="1"/>
</dbReference>
<keyword evidence="3" id="KW-0963">Cytoplasm</keyword>
<evidence type="ECO:0000256" key="12">
    <source>
        <dbReference type="ARBA" id="ARBA00068689"/>
    </source>
</evidence>
<dbReference type="FunFam" id="1.10.8.10:FF:000033">
    <property type="entry name" value="Next to BRCA1 gene 1 protein"/>
    <property type="match status" value="1"/>
</dbReference>
<dbReference type="InterPro" id="IPR048509">
    <property type="entry name" value="TMEM106_C"/>
</dbReference>
<dbReference type="GO" id="GO:0005764">
    <property type="term" value="C:lysosome"/>
    <property type="evidence" value="ECO:0007669"/>
    <property type="project" value="UniProtKB-SubCell"/>
</dbReference>
<evidence type="ECO:0000313" key="21">
    <source>
        <dbReference type="EMBL" id="OPJ74560.1"/>
    </source>
</evidence>
<dbReference type="PROSITE" id="PS51745">
    <property type="entry name" value="PB1"/>
    <property type="match status" value="1"/>
</dbReference>
<dbReference type="InterPro" id="IPR015940">
    <property type="entry name" value="UBA"/>
</dbReference>
<dbReference type="GO" id="GO:0000407">
    <property type="term" value="C:phagophore assembly site"/>
    <property type="evidence" value="ECO:0007669"/>
    <property type="project" value="TreeGrafter"/>
</dbReference>
<dbReference type="SUPFAM" id="SSF54277">
    <property type="entry name" value="CAD &amp; PB1 domains"/>
    <property type="match status" value="1"/>
</dbReference>
<feature type="coiled-coil region" evidence="15">
    <location>
        <begin position="290"/>
        <end position="331"/>
    </location>
</feature>
<dbReference type="PANTHER" id="PTHR20930">
    <property type="entry name" value="OVARIAN CARCINOMA ANTIGEN CA125-RELATED"/>
    <property type="match status" value="1"/>
</dbReference>
<dbReference type="EMBL" id="LSYS01006700">
    <property type="protein sequence ID" value="OPJ74560.1"/>
    <property type="molecule type" value="Genomic_DNA"/>
</dbReference>
<evidence type="ECO:0000259" key="20">
    <source>
        <dbReference type="PROSITE" id="PS51745"/>
    </source>
</evidence>
<evidence type="ECO:0000256" key="3">
    <source>
        <dbReference type="ARBA" id="ARBA00022490"/>
    </source>
</evidence>
<keyword evidence="15" id="KW-0175">Coiled coil</keyword>
<evidence type="ECO:0000256" key="14">
    <source>
        <dbReference type="PROSITE-ProRule" id="PRU00228"/>
    </source>
</evidence>
<evidence type="ECO:0000256" key="15">
    <source>
        <dbReference type="SAM" id="Coils"/>
    </source>
</evidence>
<evidence type="ECO:0000256" key="16">
    <source>
        <dbReference type="SAM" id="MobiDB-lite"/>
    </source>
</evidence>
<evidence type="ECO:0000256" key="7">
    <source>
        <dbReference type="ARBA" id="ARBA00022833"/>
    </source>
</evidence>
<dbReference type="SUPFAM" id="SSF57850">
    <property type="entry name" value="RING/U-box"/>
    <property type="match status" value="1"/>
</dbReference>
<evidence type="ECO:0000256" key="11">
    <source>
        <dbReference type="ARBA" id="ARBA00037833"/>
    </source>
</evidence>
<dbReference type="CDD" id="cd06396">
    <property type="entry name" value="PB1_NBR1"/>
    <property type="match status" value="1"/>
</dbReference>
<evidence type="ECO:0000256" key="8">
    <source>
        <dbReference type="ARBA" id="ARBA00022843"/>
    </source>
</evidence>
<evidence type="ECO:0000256" key="6">
    <source>
        <dbReference type="ARBA" id="ARBA00022771"/>
    </source>
</evidence>
<feature type="compositionally biased region" description="Basic and acidic residues" evidence="16">
    <location>
        <begin position="705"/>
        <end position="720"/>
    </location>
</feature>
<dbReference type="Proteomes" id="UP000190648">
    <property type="component" value="Unassembled WGS sequence"/>
</dbReference>
<dbReference type="FunFam" id="3.30.60.90:FF:000007">
    <property type="entry name" value="Next to BRCA1 gene 1 protein"/>
    <property type="match status" value="1"/>
</dbReference>
<dbReference type="Gene3D" id="3.10.20.90">
    <property type="entry name" value="Phosphatidylinositol 3-kinase Catalytic Subunit, Chain A, domain 1"/>
    <property type="match status" value="1"/>
</dbReference>
<dbReference type="InterPro" id="IPR053793">
    <property type="entry name" value="PB1-like"/>
</dbReference>
<dbReference type="GO" id="GO:0005776">
    <property type="term" value="C:autophagosome"/>
    <property type="evidence" value="ECO:0007669"/>
    <property type="project" value="UniProtKB-SubCell"/>
</dbReference>
<dbReference type="GO" id="GO:0008270">
    <property type="term" value="F:zinc ion binding"/>
    <property type="evidence" value="ECO:0007669"/>
    <property type="project" value="UniProtKB-KW"/>
</dbReference>
<keyword evidence="9" id="KW-0458">Lysosome</keyword>
<dbReference type="Pfam" id="PF21002">
    <property type="entry name" value="TMEM106_N"/>
    <property type="match status" value="1"/>
</dbReference>
<dbReference type="PROSITE" id="PS01357">
    <property type="entry name" value="ZF_ZZ_1"/>
    <property type="match status" value="1"/>
</dbReference>
<dbReference type="GO" id="GO:0043130">
    <property type="term" value="F:ubiquitin binding"/>
    <property type="evidence" value="ECO:0007669"/>
    <property type="project" value="TreeGrafter"/>
</dbReference>
<dbReference type="CDD" id="cd02340">
    <property type="entry name" value="ZZ_NBR1_like"/>
    <property type="match status" value="1"/>
</dbReference>
<feature type="transmembrane region" description="Helical" evidence="17">
    <location>
        <begin position="1150"/>
        <end position="1171"/>
    </location>
</feature>
<evidence type="ECO:0000259" key="19">
    <source>
        <dbReference type="PROSITE" id="PS50135"/>
    </source>
</evidence>
<dbReference type="Pfam" id="PF16158">
    <property type="entry name" value="N_BRCA1_IG"/>
    <property type="match status" value="1"/>
</dbReference>
<evidence type="ECO:0000256" key="4">
    <source>
        <dbReference type="ARBA" id="ARBA00022553"/>
    </source>
</evidence>
<dbReference type="PROSITE" id="PS50135">
    <property type="entry name" value="ZF_ZZ_2"/>
    <property type="match status" value="1"/>
</dbReference>
<evidence type="ECO:0000256" key="1">
    <source>
        <dbReference type="ARBA" id="ARBA00004371"/>
    </source>
</evidence>
<dbReference type="PROSITE" id="PS50030">
    <property type="entry name" value="UBA"/>
    <property type="match status" value="1"/>
</dbReference>
<dbReference type="FunFam" id="2.60.40.10:FF:000199">
    <property type="entry name" value="next to BRCA1 gene 1 protein-like"/>
    <property type="match status" value="1"/>
</dbReference>
<feature type="region of interest" description="Disordered" evidence="16">
    <location>
        <begin position="634"/>
        <end position="654"/>
    </location>
</feature>
<reference evidence="21 22" key="1">
    <citation type="submission" date="2016-02" db="EMBL/GenBank/DDBJ databases">
        <title>Band-tailed pigeon sequencing and assembly.</title>
        <authorList>
            <person name="Soares A.E."/>
            <person name="Novak B.J."/>
            <person name="Rice E.S."/>
            <person name="O'Connell B."/>
            <person name="Chang D."/>
            <person name="Weber S."/>
            <person name="Shapiro B."/>
        </authorList>
    </citation>
    <scope>NUCLEOTIDE SEQUENCE [LARGE SCALE GENOMIC DNA]</scope>
    <source>
        <strain evidence="21">BTP2013</strain>
        <tissue evidence="21">Blood</tissue>
    </source>
</reference>
<keyword evidence="8" id="KW-0832">Ubl conjugation</keyword>
<keyword evidence="7" id="KW-0862">Zinc</keyword>
<dbReference type="SUPFAM" id="SSF46934">
    <property type="entry name" value="UBA-like"/>
    <property type="match status" value="1"/>
</dbReference>
<feature type="region of interest" description="Disordered" evidence="16">
    <location>
        <begin position="866"/>
        <end position="904"/>
    </location>
</feature>
<comment type="subcellular location">
    <subcellularLocation>
        <location evidence="11">Cytoplasm</location>
        <location evidence="11">Myofibril</location>
        <location evidence="11">Sarcomere</location>
        <location evidence="11">M line</location>
    </subcellularLocation>
    <subcellularLocation>
        <location evidence="2">Cytoplasmic vesicle</location>
        <location evidence="2">Autophagosome</location>
    </subcellularLocation>
    <subcellularLocation>
        <location evidence="1">Lysosome</location>
    </subcellularLocation>
</comment>
<evidence type="ECO:0000256" key="10">
    <source>
        <dbReference type="ARBA" id="ARBA00023329"/>
    </source>
</evidence>
<dbReference type="GO" id="GO:0016236">
    <property type="term" value="P:macroautophagy"/>
    <property type="evidence" value="ECO:0007669"/>
    <property type="project" value="TreeGrafter"/>
</dbReference>
<dbReference type="STRING" id="372326.A0A1V4JQW9"/>
<keyword evidence="6 14" id="KW-0863">Zinc-finger</keyword>
<dbReference type="InterPro" id="IPR009060">
    <property type="entry name" value="UBA-like_sf"/>
</dbReference>
<dbReference type="CDD" id="cd14319">
    <property type="entry name" value="UBA_NBR1"/>
    <property type="match status" value="1"/>
</dbReference>
<dbReference type="Pfam" id="PF00564">
    <property type="entry name" value="PB1"/>
    <property type="match status" value="1"/>
</dbReference>
<feature type="region of interest" description="Disordered" evidence="16">
    <location>
        <begin position="185"/>
        <end position="208"/>
    </location>
</feature>
<evidence type="ECO:0000256" key="17">
    <source>
        <dbReference type="SAM" id="Phobius"/>
    </source>
</evidence>
<dbReference type="Gene3D" id="1.10.8.10">
    <property type="entry name" value="DNA helicase RuvA subunit, C-terminal domain"/>
    <property type="match status" value="1"/>
</dbReference>
<dbReference type="FunFam" id="3.10.20.90:FF:000291">
    <property type="entry name" value="Next to BRCA1 gene 1 protein"/>
    <property type="match status" value="1"/>
</dbReference>
<dbReference type="InterPro" id="IPR032350">
    <property type="entry name" value="Nbr1_FW"/>
</dbReference>
<dbReference type="Gene3D" id="2.60.40.10">
    <property type="entry name" value="Immunoglobulins"/>
    <property type="match status" value="1"/>
</dbReference>
<dbReference type="Gene3D" id="3.30.60.90">
    <property type="match status" value="1"/>
</dbReference>
<protein>
    <recommendedName>
        <fullName evidence="12">Next to BRCA1 gene 1 protein</fullName>
    </recommendedName>
    <alternativeName>
        <fullName evidence="13">Neighbor of BRCA1 gene 1 protein</fullName>
    </alternativeName>
</protein>
<dbReference type="OrthoDB" id="661148at2759"/>
<feature type="compositionally biased region" description="Basic and acidic residues" evidence="16">
    <location>
        <begin position="491"/>
        <end position="512"/>
    </location>
</feature>
<evidence type="ECO:0000313" key="22">
    <source>
        <dbReference type="Proteomes" id="UP000190648"/>
    </source>
</evidence>
<dbReference type="GO" id="GO:0070013">
    <property type="term" value="C:intracellular organelle lumen"/>
    <property type="evidence" value="ECO:0007669"/>
    <property type="project" value="UniProtKB-ARBA"/>
</dbReference>
<dbReference type="CDD" id="cd14947">
    <property type="entry name" value="NBR1_like"/>
    <property type="match status" value="1"/>
</dbReference>
<dbReference type="InterPro" id="IPR013783">
    <property type="entry name" value="Ig-like_fold"/>
</dbReference>
<keyword evidence="22" id="KW-1185">Reference proteome</keyword>
<dbReference type="GO" id="GO:0031410">
    <property type="term" value="C:cytoplasmic vesicle"/>
    <property type="evidence" value="ECO:0007669"/>
    <property type="project" value="UniProtKB-KW"/>
</dbReference>
<feature type="region of interest" description="Disordered" evidence="16">
    <location>
        <begin position="705"/>
        <end position="767"/>
    </location>
</feature>